<dbReference type="EMBL" id="JARYZI010000007">
    <property type="protein sequence ID" value="MDH8678707.1"/>
    <property type="molecule type" value="Genomic_DNA"/>
</dbReference>
<dbReference type="Gene3D" id="3.20.20.70">
    <property type="entry name" value="Aldolase class I"/>
    <property type="match status" value="1"/>
</dbReference>
<comment type="function">
    <text evidence="2 7">Converts N-acetylmannosamine-6-phosphate (ManNAc-6-P) to N-acetylglucosamine-6-phosphate (GlcNAc-6-P).</text>
</comment>
<evidence type="ECO:0000256" key="4">
    <source>
        <dbReference type="ARBA" id="ARBA00007439"/>
    </source>
</evidence>
<dbReference type="InterPro" id="IPR007260">
    <property type="entry name" value="NanE"/>
</dbReference>
<organism evidence="8 9">
    <name type="scientific">Fusibacter bizertensis</name>
    <dbReference type="NCBI Taxonomy" id="1488331"/>
    <lineage>
        <taxon>Bacteria</taxon>
        <taxon>Bacillati</taxon>
        <taxon>Bacillota</taxon>
        <taxon>Clostridia</taxon>
        <taxon>Eubacteriales</taxon>
        <taxon>Eubacteriales Family XII. Incertae Sedis</taxon>
        <taxon>Fusibacter</taxon>
    </lineage>
</organism>
<evidence type="ECO:0000256" key="1">
    <source>
        <dbReference type="ARBA" id="ARBA00000056"/>
    </source>
</evidence>
<dbReference type="CDD" id="cd04729">
    <property type="entry name" value="NanE"/>
    <property type="match status" value="1"/>
</dbReference>
<protein>
    <recommendedName>
        <fullName evidence="7">Putative N-acetylmannosamine-6-phosphate 2-epimerase</fullName>
        <ecNumber evidence="7">5.1.3.9</ecNumber>
    </recommendedName>
    <alternativeName>
        <fullName evidence="7">ManNAc-6-P epimerase</fullName>
    </alternativeName>
</protein>
<evidence type="ECO:0000313" key="9">
    <source>
        <dbReference type="Proteomes" id="UP001158045"/>
    </source>
</evidence>
<comment type="similarity">
    <text evidence="4 7">Belongs to the NanE family.</text>
</comment>
<proteinExistence type="inferred from homology"/>
<evidence type="ECO:0000313" key="8">
    <source>
        <dbReference type="EMBL" id="MDH8678707.1"/>
    </source>
</evidence>
<keyword evidence="5 7" id="KW-0413">Isomerase</keyword>
<dbReference type="RefSeq" id="WP_281094586.1">
    <property type="nucleotide sequence ID" value="NZ_JARYZI010000007.1"/>
</dbReference>
<sequence length="234" mass="25239">MTVFEEIKHKLIVSCQALEDEPLYGSEIMAKMARAAEIGGASAIRANTIADIIAIKAQVNLPIIGIIKSDYPDSKVVISPTIKEIEALIDVGVDIIALDATDRVRPNGVSLRQLFLEVKKRYPDQLFMADISTIDEAKLAEELGFDLIATTLVGYTASSLGAHPFDTLKSLTKVIKTKIIAEGNFDTPEKAKHALELGAYAVVVGSAITRPQLITKKFVDAIEVPIGAKEGPIK</sequence>
<keyword evidence="9" id="KW-1185">Reference proteome</keyword>
<dbReference type="GO" id="GO:0047465">
    <property type="term" value="F:N-acylglucosamine-6-phosphate 2-epimerase activity"/>
    <property type="evidence" value="ECO:0007669"/>
    <property type="project" value="UniProtKB-EC"/>
</dbReference>
<comment type="pathway">
    <text evidence="3 7">Amino-sugar metabolism; N-acetylneuraminate degradation; D-fructose 6-phosphate from N-acetylneuraminate: step 3/5.</text>
</comment>
<reference evidence="8 9" key="1">
    <citation type="submission" date="2023-04" db="EMBL/GenBank/DDBJ databases">
        <title>Fusibacter bizertensis strain WBS, isolated from littoral bottom sediments of the Arctic seas - biochemical and genomic analysis.</title>
        <authorList>
            <person name="Brioukhanov A.L."/>
        </authorList>
    </citation>
    <scope>NUCLEOTIDE SEQUENCE [LARGE SCALE GENOMIC DNA]</scope>
    <source>
        <strain evidence="8 9">WBS</strain>
    </source>
</reference>
<dbReference type="PANTHER" id="PTHR36204">
    <property type="entry name" value="N-ACETYLMANNOSAMINE-6-PHOSPHATE 2-EPIMERASE-RELATED"/>
    <property type="match status" value="1"/>
</dbReference>
<keyword evidence="6 7" id="KW-0119">Carbohydrate metabolism</keyword>
<dbReference type="InterPro" id="IPR013785">
    <property type="entry name" value="Aldolase_TIM"/>
</dbReference>
<dbReference type="InterPro" id="IPR011060">
    <property type="entry name" value="RibuloseP-bd_barrel"/>
</dbReference>
<dbReference type="EC" id="5.1.3.9" evidence="7"/>
<dbReference type="PANTHER" id="PTHR36204:SF1">
    <property type="entry name" value="N-ACETYLMANNOSAMINE-6-PHOSPHATE 2-EPIMERASE-RELATED"/>
    <property type="match status" value="1"/>
</dbReference>
<dbReference type="HAMAP" id="MF_01235">
    <property type="entry name" value="ManNAc6P_epimer"/>
    <property type="match status" value="1"/>
</dbReference>
<dbReference type="NCBIfam" id="NF002231">
    <property type="entry name" value="PRK01130.1"/>
    <property type="match status" value="1"/>
</dbReference>
<dbReference type="Pfam" id="PF04131">
    <property type="entry name" value="NanE"/>
    <property type="match status" value="1"/>
</dbReference>
<evidence type="ECO:0000256" key="7">
    <source>
        <dbReference type="HAMAP-Rule" id="MF_01235"/>
    </source>
</evidence>
<comment type="caution">
    <text evidence="8">The sequence shown here is derived from an EMBL/GenBank/DDBJ whole genome shotgun (WGS) entry which is preliminary data.</text>
</comment>
<dbReference type="Proteomes" id="UP001158045">
    <property type="component" value="Unassembled WGS sequence"/>
</dbReference>
<evidence type="ECO:0000256" key="6">
    <source>
        <dbReference type="ARBA" id="ARBA00023277"/>
    </source>
</evidence>
<name>A0ABT6NE78_9FIRM</name>
<gene>
    <name evidence="7" type="primary">nanE</name>
    <name evidence="8" type="ORF">QE109_11140</name>
</gene>
<comment type="catalytic activity">
    <reaction evidence="1 7">
        <text>an N-acyl-D-glucosamine 6-phosphate = an N-acyl-D-mannosamine 6-phosphate</text>
        <dbReference type="Rhea" id="RHEA:23932"/>
        <dbReference type="ChEBI" id="CHEBI:57599"/>
        <dbReference type="ChEBI" id="CHEBI:57666"/>
        <dbReference type="EC" id="5.1.3.9"/>
    </reaction>
</comment>
<evidence type="ECO:0000256" key="2">
    <source>
        <dbReference type="ARBA" id="ARBA00002147"/>
    </source>
</evidence>
<dbReference type="SUPFAM" id="SSF51366">
    <property type="entry name" value="Ribulose-phoshate binding barrel"/>
    <property type="match status" value="1"/>
</dbReference>
<accession>A0ABT6NE78</accession>
<evidence type="ECO:0000256" key="3">
    <source>
        <dbReference type="ARBA" id="ARBA00005081"/>
    </source>
</evidence>
<evidence type="ECO:0000256" key="5">
    <source>
        <dbReference type="ARBA" id="ARBA00023235"/>
    </source>
</evidence>